<dbReference type="InterPro" id="IPR051402">
    <property type="entry name" value="KPR-Related"/>
</dbReference>
<dbReference type="SUPFAM" id="SSF48179">
    <property type="entry name" value="6-phosphogluconate dehydrogenase C-terminal domain-like"/>
    <property type="match status" value="1"/>
</dbReference>
<dbReference type="STRING" id="1848.SAMN05443637_10123"/>
<dbReference type="Gene3D" id="1.10.1040.10">
    <property type="entry name" value="N-(1-d-carboxylethyl)-l-norvaline Dehydrogenase, domain 2"/>
    <property type="match status" value="1"/>
</dbReference>
<evidence type="ECO:0000313" key="4">
    <source>
        <dbReference type="Proteomes" id="UP000184363"/>
    </source>
</evidence>
<dbReference type="InterPro" id="IPR013332">
    <property type="entry name" value="KPR_N"/>
</dbReference>
<feature type="domain" description="Ketopantoate reductase C-terminal" evidence="2">
    <location>
        <begin position="175"/>
        <end position="266"/>
    </location>
</feature>
<accession>A0A1M6N4Y1</accession>
<dbReference type="Proteomes" id="UP000184363">
    <property type="component" value="Unassembled WGS sequence"/>
</dbReference>
<dbReference type="InterPro" id="IPR008927">
    <property type="entry name" value="6-PGluconate_DH-like_C_sf"/>
</dbReference>
<dbReference type="EMBL" id="FRAP01000001">
    <property type="protein sequence ID" value="SHJ90663.1"/>
    <property type="molecule type" value="Genomic_DNA"/>
</dbReference>
<dbReference type="GO" id="GO:0005737">
    <property type="term" value="C:cytoplasm"/>
    <property type="evidence" value="ECO:0007669"/>
    <property type="project" value="TreeGrafter"/>
</dbReference>
<evidence type="ECO:0000259" key="1">
    <source>
        <dbReference type="Pfam" id="PF02558"/>
    </source>
</evidence>
<dbReference type="SUPFAM" id="SSF51735">
    <property type="entry name" value="NAD(P)-binding Rossmann-fold domains"/>
    <property type="match status" value="1"/>
</dbReference>
<proteinExistence type="predicted"/>
<dbReference type="InterPro" id="IPR013328">
    <property type="entry name" value="6PGD_dom2"/>
</dbReference>
<sequence>MARVAVLGAGAVGGMLGALLAKAGHEVVVLGSDRTTAAIAVHGLSLASDTYGEITAAVEARSWLVEPPDVLVVATKAPDLAAALLRAPAAVVGRATVVPLLNGVDHVAYLRGVYPEAEVVPMTVSVEATRTAPGVIEHLSPFASYATAGETEPGVLLAEAGLDVDTSAADEATLLWRKLAFLAPVALLTTATQAPIGPAREARPSELAALVDEACAAAAEWGARIDPDAVRARIAGVPASMRSSMLKDRVAGATLELDAIAGPILRALPGKAPATKSAVAAILG</sequence>
<dbReference type="Pfam" id="PF08546">
    <property type="entry name" value="ApbA_C"/>
    <property type="match status" value="1"/>
</dbReference>
<dbReference type="AlphaFoldDB" id="A0A1M6N4Y1"/>
<dbReference type="InterPro" id="IPR013752">
    <property type="entry name" value="KPA_reductase"/>
</dbReference>
<dbReference type="Pfam" id="PF02558">
    <property type="entry name" value="ApbA"/>
    <property type="match status" value="1"/>
</dbReference>
<name>A0A1M6N4Y1_PSETH</name>
<organism evidence="3 4">
    <name type="scientific">Pseudonocardia thermophila</name>
    <dbReference type="NCBI Taxonomy" id="1848"/>
    <lineage>
        <taxon>Bacteria</taxon>
        <taxon>Bacillati</taxon>
        <taxon>Actinomycetota</taxon>
        <taxon>Actinomycetes</taxon>
        <taxon>Pseudonocardiales</taxon>
        <taxon>Pseudonocardiaceae</taxon>
        <taxon>Pseudonocardia</taxon>
    </lineage>
</organism>
<dbReference type="PANTHER" id="PTHR21708">
    <property type="entry name" value="PROBABLE 2-DEHYDROPANTOATE 2-REDUCTASE"/>
    <property type="match status" value="1"/>
</dbReference>
<dbReference type="Gene3D" id="3.40.50.720">
    <property type="entry name" value="NAD(P)-binding Rossmann-like Domain"/>
    <property type="match status" value="1"/>
</dbReference>
<dbReference type="PANTHER" id="PTHR21708:SF26">
    <property type="entry name" value="2-DEHYDROPANTOATE 2-REDUCTASE"/>
    <property type="match status" value="1"/>
</dbReference>
<protein>
    <submittedName>
        <fullName evidence="3">2-dehydropantoate 2-reductase</fullName>
    </submittedName>
</protein>
<evidence type="ECO:0000313" key="3">
    <source>
        <dbReference type="EMBL" id="SHJ90663.1"/>
    </source>
</evidence>
<reference evidence="3 4" key="1">
    <citation type="submission" date="2016-11" db="EMBL/GenBank/DDBJ databases">
        <authorList>
            <person name="Jaros S."/>
            <person name="Januszkiewicz K."/>
            <person name="Wedrychowicz H."/>
        </authorList>
    </citation>
    <scope>NUCLEOTIDE SEQUENCE [LARGE SCALE GENOMIC DNA]</scope>
    <source>
        <strain evidence="3 4">DSM 43832</strain>
    </source>
</reference>
<dbReference type="InterPro" id="IPR036291">
    <property type="entry name" value="NAD(P)-bd_dom_sf"/>
</dbReference>
<feature type="domain" description="Ketopantoate reductase N-terminal" evidence="1">
    <location>
        <begin position="4"/>
        <end position="141"/>
    </location>
</feature>
<keyword evidence="4" id="KW-1185">Reference proteome</keyword>
<evidence type="ECO:0000259" key="2">
    <source>
        <dbReference type="Pfam" id="PF08546"/>
    </source>
</evidence>
<dbReference type="OrthoDB" id="4186253at2"/>
<dbReference type="RefSeq" id="WP_073454752.1">
    <property type="nucleotide sequence ID" value="NZ_CALGVN010000007.1"/>
</dbReference>
<gene>
    <name evidence="3" type="ORF">SAMN05443637_10123</name>
</gene>